<dbReference type="PROSITE" id="PS51152">
    <property type="entry name" value="NFYA_HAP2_2"/>
    <property type="match status" value="1"/>
</dbReference>
<keyword evidence="5 8" id="KW-0804">Transcription</keyword>
<organism evidence="9 10">
    <name type="scientific">Zostera marina</name>
    <name type="common">Eelgrass</name>
    <dbReference type="NCBI Taxonomy" id="29655"/>
    <lineage>
        <taxon>Eukaryota</taxon>
        <taxon>Viridiplantae</taxon>
        <taxon>Streptophyta</taxon>
        <taxon>Embryophyta</taxon>
        <taxon>Tracheophyta</taxon>
        <taxon>Spermatophyta</taxon>
        <taxon>Magnoliopsida</taxon>
        <taxon>Liliopsida</taxon>
        <taxon>Zosteraceae</taxon>
        <taxon>Zostera</taxon>
    </lineage>
</organism>
<comment type="similarity">
    <text evidence="8">Belongs to the NFYA/HAP2 subunit family.</text>
</comment>
<gene>
    <name evidence="9" type="ORF">ZOSMA_477G00060</name>
</gene>
<comment type="function">
    <text evidence="8">Component of the sequence-specific heterotrimeric transcription factor (NF-Y) which specifically recognizes a 5'-CCAAT-3' box motif found in the promoters of its target genes.</text>
</comment>
<reference evidence="10" key="1">
    <citation type="journal article" date="2016" name="Nature">
        <title>The genome of the seagrass Zostera marina reveals angiosperm adaptation to the sea.</title>
        <authorList>
            <person name="Olsen J.L."/>
            <person name="Rouze P."/>
            <person name="Verhelst B."/>
            <person name="Lin Y.-C."/>
            <person name="Bayer T."/>
            <person name="Collen J."/>
            <person name="Dattolo E."/>
            <person name="De Paoli E."/>
            <person name="Dittami S."/>
            <person name="Maumus F."/>
            <person name="Michel G."/>
            <person name="Kersting A."/>
            <person name="Lauritano C."/>
            <person name="Lohaus R."/>
            <person name="Toepel M."/>
            <person name="Tonon T."/>
            <person name="Vanneste K."/>
            <person name="Amirebrahimi M."/>
            <person name="Brakel J."/>
            <person name="Bostroem C."/>
            <person name="Chovatia M."/>
            <person name="Grimwood J."/>
            <person name="Jenkins J.W."/>
            <person name="Jueterbock A."/>
            <person name="Mraz A."/>
            <person name="Stam W.T."/>
            <person name="Tice H."/>
            <person name="Bornberg-Bauer E."/>
            <person name="Green P.J."/>
            <person name="Pearson G.A."/>
            <person name="Procaccini G."/>
            <person name="Duarte C.M."/>
            <person name="Schmutz J."/>
            <person name="Reusch T.B.H."/>
            <person name="Van de Peer Y."/>
        </authorList>
    </citation>
    <scope>NUCLEOTIDE SEQUENCE [LARGE SCALE GENOMIC DNA]</scope>
    <source>
        <strain evidence="10">cv. Finnish</strain>
    </source>
</reference>
<protein>
    <recommendedName>
        <fullName evidence="8">Nuclear transcription factor Y subunit</fullName>
    </recommendedName>
</protein>
<dbReference type="InterPro" id="IPR001289">
    <property type="entry name" value="NFYA"/>
</dbReference>
<evidence type="ECO:0000256" key="5">
    <source>
        <dbReference type="ARBA" id="ARBA00023163"/>
    </source>
</evidence>
<dbReference type="OrthoDB" id="1097733at2759"/>
<dbReference type="Pfam" id="PF02045">
    <property type="entry name" value="CBFB_NFYA"/>
    <property type="match status" value="1"/>
</dbReference>
<dbReference type="AlphaFoldDB" id="A0A0K9P225"/>
<comment type="subunit">
    <text evidence="7">Heterotrimeric transcription factor composed of three components, NF-YA, NF-YB and NF-YC. NF-YB and NF-YC must interact and dimerize for NF-YA association and DNA binding.</text>
</comment>
<dbReference type="GO" id="GO:0006357">
    <property type="term" value="P:regulation of transcription by RNA polymerase II"/>
    <property type="evidence" value="ECO:0000318"/>
    <property type="project" value="GO_Central"/>
</dbReference>
<evidence type="ECO:0000256" key="6">
    <source>
        <dbReference type="ARBA" id="ARBA00023242"/>
    </source>
</evidence>
<dbReference type="InterPro" id="IPR018362">
    <property type="entry name" value="CCAAT-binding_factor_CS"/>
</dbReference>
<keyword evidence="4" id="KW-0010">Activator</keyword>
<comment type="caution">
    <text evidence="9">The sequence shown here is derived from an EMBL/GenBank/DDBJ whole genome shotgun (WGS) entry which is preliminary data.</text>
</comment>
<dbReference type="Proteomes" id="UP000036987">
    <property type="component" value="Unassembled WGS sequence"/>
</dbReference>
<name>A0A0K9P225_ZOSMR</name>
<evidence type="ECO:0000313" key="10">
    <source>
        <dbReference type="Proteomes" id="UP000036987"/>
    </source>
</evidence>
<evidence type="ECO:0000256" key="7">
    <source>
        <dbReference type="ARBA" id="ARBA00025911"/>
    </source>
</evidence>
<evidence type="ECO:0000256" key="8">
    <source>
        <dbReference type="RuleBase" id="RU367155"/>
    </source>
</evidence>
<keyword evidence="6 8" id="KW-0539">Nucleus</keyword>
<dbReference type="PROSITE" id="PS00686">
    <property type="entry name" value="NFYA_HAP2_1"/>
    <property type="match status" value="1"/>
</dbReference>
<accession>A0A0K9P225</accession>
<dbReference type="SMART" id="SM00521">
    <property type="entry name" value="CBF"/>
    <property type="match status" value="1"/>
</dbReference>
<keyword evidence="3 8" id="KW-0238">DNA-binding</keyword>
<dbReference type="Gene3D" id="6.10.250.2430">
    <property type="match status" value="1"/>
</dbReference>
<proteinExistence type="inferred from homology"/>
<evidence type="ECO:0000256" key="3">
    <source>
        <dbReference type="ARBA" id="ARBA00023125"/>
    </source>
</evidence>
<dbReference type="STRING" id="29655.A0A0K9P225"/>
<keyword evidence="10" id="KW-1185">Reference proteome</keyword>
<dbReference type="GO" id="GO:0000981">
    <property type="term" value="F:DNA-binding transcription factor activity, RNA polymerase II-specific"/>
    <property type="evidence" value="ECO:0000318"/>
    <property type="project" value="GO_Central"/>
</dbReference>
<evidence type="ECO:0000256" key="4">
    <source>
        <dbReference type="ARBA" id="ARBA00023159"/>
    </source>
</evidence>
<dbReference type="PRINTS" id="PR00616">
    <property type="entry name" value="CCAATSUBUNTB"/>
</dbReference>
<sequence length="232" mass="25484">MGAGHADSEGKRVIDGHHHQGNSEILYPTQKFDYSQSITCFPYPYADPYLGGLVTAYGPPTIMHPQMMGNVAAHSTRVPLPTEVTEDEPIYVNAKQYNAILRRRQVRAKLEAQQKLIKGRKPYLHESRHLHAMKRVRGSGGRFLNTKQLQQSASSAAPSEISKLSHPAMLQLGGGWSVSEADALQSENGNAIASSLSSSEVTSISNCGDMMQMADVVRFSDLRPPVMSDHRL</sequence>
<dbReference type="PANTHER" id="PTHR12632">
    <property type="entry name" value="TRANSCRIPTION FACTOR NF-Y ALPHA-RELATED"/>
    <property type="match status" value="1"/>
</dbReference>
<dbReference type="GO" id="GO:0016602">
    <property type="term" value="C:CCAAT-binding factor complex"/>
    <property type="evidence" value="ECO:0007669"/>
    <property type="project" value="InterPro"/>
</dbReference>
<keyword evidence="2 8" id="KW-0805">Transcription regulation</keyword>
<comment type="subcellular location">
    <subcellularLocation>
        <location evidence="1 8">Nucleus</location>
    </subcellularLocation>
</comment>
<evidence type="ECO:0000256" key="1">
    <source>
        <dbReference type="ARBA" id="ARBA00004123"/>
    </source>
</evidence>
<dbReference type="GO" id="GO:0003677">
    <property type="term" value="F:DNA binding"/>
    <property type="evidence" value="ECO:0007669"/>
    <property type="project" value="UniProtKB-KW"/>
</dbReference>
<dbReference type="OMA" id="PRQDFRF"/>
<dbReference type="EMBL" id="LFYR01001385">
    <property type="protein sequence ID" value="KMZ62292.1"/>
    <property type="molecule type" value="Genomic_DNA"/>
</dbReference>
<evidence type="ECO:0000256" key="2">
    <source>
        <dbReference type="ARBA" id="ARBA00023015"/>
    </source>
</evidence>
<evidence type="ECO:0000313" key="9">
    <source>
        <dbReference type="EMBL" id="KMZ62292.1"/>
    </source>
</evidence>